<dbReference type="InterPro" id="IPR013087">
    <property type="entry name" value="Znf_C2H2_type"/>
</dbReference>
<organism evidence="3 4">
    <name type="scientific">Stylophora pistillata</name>
    <name type="common">Smooth cauliflower coral</name>
    <dbReference type="NCBI Taxonomy" id="50429"/>
    <lineage>
        <taxon>Eukaryota</taxon>
        <taxon>Metazoa</taxon>
        <taxon>Cnidaria</taxon>
        <taxon>Anthozoa</taxon>
        <taxon>Hexacorallia</taxon>
        <taxon>Scleractinia</taxon>
        <taxon>Astrocoeniina</taxon>
        <taxon>Pocilloporidae</taxon>
        <taxon>Stylophora</taxon>
    </lineage>
</organism>
<dbReference type="PANTHER" id="PTHR33845:SF1">
    <property type="entry name" value="C2H2-TYPE DOMAIN-CONTAINING PROTEIN"/>
    <property type="match status" value="1"/>
</dbReference>
<dbReference type="PANTHER" id="PTHR33845">
    <property type="entry name" value="C2H2-TYPE DOMAIN-CONTAINING PROTEIN"/>
    <property type="match status" value="1"/>
</dbReference>
<gene>
    <name evidence="3" type="ORF">AWC38_SpisGene21349</name>
</gene>
<accession>A0A2B4RDQ4</accession>
<evidence type="ECO:0000313" key="4">
    <source>
        <dbReference type="Proteomes" id="UP000225706"/>
    </source>
</evidence>
<keyword evidence="4" id="KW-1185">Reference proteome</keyword>
<sequence length="780" mass="87595">MLDVNDWKTVKLSEKARKYQIRRKGASVPPPNAGQVLKEYLKSLGVNTDTFDQKKRPRIRRAIKKQDGGEISMPFHRPNSQIGQEILDKIAAGQFNVECGSVTWYKPSLVRTTRNLNEVLPPAIVWVYERYSATLEWNYKLTSGLFGAVLNFNVAGIVNIQSNGQAGAVNENFKGRFKKISTPGRVSLIISQVTAADNKANAEFSCKLVDSNADTWKRAIQEQVIIYGYIAVTSTREKLNKFLISRDISQIHHSLETPWAEASEPTKRLSARKVRRVVNACLDDIVPRETETLLSSLVKSKLEESAIDSSLMECLAECYNNAGHWSSQRQILSIMADKVNFKDLQRWIPDLSRYRFNIARHHFLLHGRGANVQSVKGTRMYIAPEKLDHFLSFITSTHIVQDLPFGKKTMKLSSNTEIEVPNVVRSLIPEHMVPQYLSYCSEVDFIPMSRSTLLKVLSVCSTSARKSLQGLDYVSAAGAKAFDELEEAIDKLGDNYLGGFTWPSCKQESSTVLAIIDDVFRQLKEIMPEVNSVYTRSDNAGCYHCAFTLLSVYHVASEHAMELERFDFSDPQGRKGSCDRRAATIKSHVRTHLNSGNYIETASQMMKAIESSSGIAGVRVTVSRPQPTAKSIPVKWEGVSFINNIGYTKEGLHVWRAYGIGSGKFLPCSNFRPQVGSLPQLNKQKRSSTAEASFQTAKARSTPTQKPVLEEAPQNRNNSDDEESCKDKGRYLLFCPEEGCVKSFQQYSSLEKHLDCGKHQYALEQETLYDKAMTMDATKL</sequence>
<dbReference type="AlphaFoldDB" id="A0A2B4RDQ4"/>
<feature type="domain" description="C2H2-type" evidence="2">
    <location>
        <begin position="735"/>
        <end position="759"/>
    </location>
</feature>
<proteinExistence type="predicted"/>
<evidence type="ECO:0000313" key="3">
    <source>
        <dbReference type="EMBL" id="PFX14487.1"/>
    </source>
</evidence>
<dbReference type="PROSITE" id="PS00028">
    <property type="entry name" value="ZINC_FINGER_C2H2_1"/>
    <property type="match status" value="1"/>
</dbReference>
<feature type="region of interest" description="Disordered" evidence="1">
    <location>
        <begin position="677"/>
        <end position="725"/>
    </location>
</feature>
<protein>
    <recommendedName>
        <fullName evidence="2">C2H2-type domain-containing protein</fullName>
    </recommendedName>
</protein>
<dbReference type="EMBL" id="LSMT01000773">
    <property type="protein sequence ID" value="PFX14487.1"/>
    <property type="molecule type" value="Genomic_DNA"/>
</dbReference>
<name>A0A2B4RDQ4_STYPI</name>
<dbReference type="Proteomes" id="UP000225706">
    <property type="component" value="Unassembled WGS sequence"/>
</dbReference>
<reference evidence="4" key="1">
    <citation type="journal article" date="2017" name="bioRxiv">
        <title>Comparative analysis of the genomes of Stylophora pistillata and Acropora digitifera provides evidence for extensive differences between species of corals.</title>
        <authorList>
            <person name="Voolstra C.R."/>
            <person name="Li Y."/>
            <person name="Liew Y.J."/>
            <person name="Baumgarten S."/>
            <person name="Zoccola D."/>
            <person name="Flot J.-F."/>
            <person name="Tambutte S."/>
            <person name="Allemand D."/>
            <person name="Aranda M."/>
        </authorList>
    </citation>
    <scope>NUCLEOTIDE SEQUENCE [LARGE SCALE GENOMIC DNA]</scope>
</reference>
<evidence type="ECO:0000259" key="2">
    <source>
        <dbReference type="PROSITE" id="PS00028"/>
    </source>
</evidence>
<feature type="compositionally biased region" description="Polar residues" evidence="1">
    <location>
        <begin position="677"/>
        <end position="705"/>
    </location>
</feature>
<dbReference type="OrthoDB" id="5989927at2759"/>
<evidence type="ECO:0000256" key="1">
    <source>
        <dbReference type="SAM" id="MobiDB-lite"/>
    </source>
</evidence>
<dbReference type="STRING" id="50429.A0A2B4RDQ4"/>
<comment type="caution">
    <text evidence="3">The sequence shown here is derived from an EMBL/GenBank/DDBJ whole genome shotgun (WGS) entry which is preliminary data.</text>
</comment>